<organism evidence="2 3">
    <name type="scientific">Oxynema aestuarii AP17</name>
    <dbReference type="NCBI Taxonomy" id="2064643"/>
    <lineage>
        <taxon>Bacteria</taxon>
        <taxon>Bacillati</taxon>
        <taxon>Cyanobacteriota</taxon>
        <taxon>Cyanophyceae</taxon>
        <taxon>Oscillatoriophycideae</taxon>
        <taxon>Oscillatoriales</taxon>
        <taxon>Oscillatoriaceae</taxon>
        <taxon>Oxynema</taxon>
        <taxon>Oxynema aestuarii</taxon>
    </lineage>
</organism>
<feature type="region of interest" description="Disordered" evidence="1">
    <location>
        <begin position="23"/>
        <end position="45"/>
    </location>
</feature>
<accession>A0A6H1U5G2</accession>
<dbReference type="InterPro" id="IPR036866">
    <property type="entry name" value="RibonucZ/Hydroxyglut_hydro"/>
</dbReference>
<protein>
    <submittedName>
        <fullName evidence="2">MBL fold metallo-hydrolase</fullName>
    </submittedName>
</protein>
<gene>
    <name evidence="2" type="ORF">HCG48_08585</name>
</gene>
<dbReference type="RefSeq" id="WP_168571810.1">
    <property type="nucleotide sequence ID" value="NZ_CP051167.1"/>
</dbReference>
<dbReference type="Gene3D" id="3.60.15.10">
    <property type="entry name" value="Ribonuclease Z/Hydroxyacylglutathione hydrolase-like"/>
    <property type="match status" value="1"/>
</dbReference>
<dbReference type="KEGG" id="oxy:HCG48_08585"/>
<evidence type="ECO:0000313" key="2">
    <source>
        <dbReference type="EMBL" id="QIZ73666.1"/>
    </source>
</evidence>
<dbReference type="Pfam" id="PF13483">
    <property type="entry name" value="Lactamase_B_3"/>
    <property type="match status" value="1"/>
</dbReference>
<dbReference type="Proteomes" id="UP000500857">
    <property type="component" value="Chromosome"/>
</dbReference>
<dbReference type="GO" id="GO:0016787">
    <property type="term" value="F:hydrolase activity"/>
    <property type="evidence" value="ECO:0007669"/>
    <property type="project" value="UniProtKB-KW"/>
</dbReference>
<proteinExistence type="predicted"/>
<evidence type="ECO:0000256" key="1">
    <source>
        <dbReference type="SAM" id="MobiDB-lite"/>
    </source>
</evidence>
<evidence type="ECO:0000313" key="3">
    <source>
        <dbReference type="Proteomes" id="UP000500857"/>
    </source>
</evidence>
<dbReference type="AlphaFoldDB" id="A0A6H1U5G2"/>
<reference evidence="2 3" key="1">
    <citation type="submission" date="2020-04" db="EMBL/GenBank/DDBJ databases">
        <authorList>
            <person name="Basu S."/>
            <person name="Maruthanayagam V."/>
            <person name="Chakraborty S."/>
            <person name="Pramanik A."/>
            <person name="Mukherjee J."/>
            <person name="Brink B."/>
        </authorList>
    </citation>
    <scope>NUCLEOTIDE SEQUENCE [LARGE SCALE GENOMIC DNA]</scope>
    <source>
        <strain evidence="2 3">AP17</strain>
    </source>
</reference>
<keyword evidence="3" id="KW-1185">Reference proteome</keyword>
<keyword evidence="2" id="KW-0378">Hydrolase</keyword>
<name>A0A6H1U5G2_9CYAN</name>
<dbReference type="PANTHER" id="PTHR39189:SF1">
    <property type="entry name" value="UPF0173 METAL-DEPENDENT HYDROLASE YTKL"/>
    <property type="match status" value="1"/>
</dbReference>
<dbReference type="PANTHER" id="PTHR39189">
    <property type="entry name" value="UPF0173 METAL-DEPENDENT HYDROLASE YTKL"/>
    <property type="match status" value="1"/>
</dbReference>
<sequence length="267" mass="28473">MNRRQLLKYASLGVLSAVGTGWPSMGQPGRAQSTSPSPSPTPASNALTVQWLGHTAFLFSGGGRRVLVNPFRNLGCTAGYRPPKVGADLVLISSRLLDEGATDGLPGSPRLLYEPGAYQLGSESIQGIRTDHDLEGGRRFGINVVWVWSQAGLRIVHLGGAAAPITMEQQILIGRPDLLLLPVGGGPKAYGPEAAKATMDRLNPRLVIPTHYLTEAAGQGCELVEVDRFLSLVDPAIVDRAGGDTLQLTRESLPETGTRVKVLSYRF</sequence>
<dbReference type="SUPFAM" id="SSF56281">
    <property type="entry name" value="Metallo-hydrolase/oxidoreductase"/>
    <property type="match status" value="1"/>
</dbReference>
<dbReference type="EMBL" id="CP051167">
    <property type="protein sequence ID" value="QIZ73666.1"/>
    <property type="molecule type" value="Genomic_DNA"/>
</dbReference>